<evidence type="ECO:0000313" key="11">
    <source>
        <dbReference type="EMBL" id="PWW10725.1"/>
    </source>
</evidence>
<evidence type="ECO:0000256" key="7">
    <source>
        <dbReference type="PROSITE-ProRule" id="PRU00182"/>
    </source>
</evidence>
<protein>
    <recommendedName>
        <fullName evidence="8">Pseudouridine synthase</fullName>
        <ecNumber evidence="8">5.4.99.-</ecNumber>
    </recommendedName>
</protein>
<evidence type="ECO:0000256" key="8">
    <source>
        <dbReference type="RuleBase" id="RU003887"/>
    </source>
</evidence>
<organism evidence="11 12">
    <name type="scientific">Mangrovibacter plantisponsor</name>
    <dbReference type="NCBI Taxonomy" id="451513"/>
    <lineage>
        <taxon>Bacteria</taxon>
        <taxon>Pseudomonadati</taxon>
        <taxon>Pseudomonadota</taxon>
        <taxon>Gammaproteobacteria</taxon>
        <taxon>Enterobacterales</taxon>
        <taxon>Enterobacteriaceae</taxon>
        <taxon>Mangrovibacter</taxon>
    </lineage>
</organism>
<evidence type="ECO:0000256" key="2">
    <source>
        <dbReference type="ARBA" id="ARBA00022552"/>
    </source>
</evidence>
<evidence type="ECO:0000256" key="3">
    <source>
        <dbReference type="ARBA" id="ARBA00022884"/>
    </source>
</evidence>
<dbReference type="Pfam" id="PF01479">
    <property type="entry name" value="S4"/>
    <property type="match status" value="1"/>
</dbReference>
<evidence type="ECO:0000256" key="1">
    <source>
        <dbReference type="ARBA" id="ARBA00008348"/>
    </source>
</evidence>
<dbReference type="Pfam" id="PF00849">
    <property type="entry name" value="PseudoU_synth_2"/>
    <property type="match status" value="1"/>
</dbReference>
<dbReference type="CDD" id="cd02556">
    <property type="entry name" value="PseudoU_synth_RluB"/>
    <property type="match status" value="1"/>
</dbReference>
<dbReference type="CDD" id="cd00165">
    <property type="entry name" value="S4"/>
    <property type="match status" value="1"/>
</dbReference>
<evidence type="ECO:0000256" key="9">
    <source>
        <dbReference type="SAM" id="MobiDB-lite"/>
    </source>
</evidence>
<feature type="compositionally biased region" description="Polar residues" evidence="9">
    <location>
        <begin position="277"/>
        <end position="287"/>
    </location>
</feature>
<comment type="caution">
    <text evidence="11">The sequence shown here is derived from an EMBL/GenBank/DDBJ whole genome shotgun (WGS) entry which is preliminary data.</text>
</comment>
<comment type="similarity">
    <text evidence="1 8">Belongs to the pseudouridine synthase RsuA family.</text>
</comment>
<keyword evidence="12" id="KW-1185">Reference proteome</keyword>
<evidence type="ECO:0000256" key="6">
    <source>
        <dbReference type="ARBA" id="ARBA00037383"/>
    </source>
</evidence>
<reference evidence="11 12" key="1">
    <citation type="submission" date="2018-05" db="EMBL/GenBank/DDBJ databases">
        <title>Genomic Encyclopedia of Type Strains, Phase IV (KMG-IV): sequencing the most valuable type-strain genomes for metagenomic binning, comparative biology and taxonomic classification.</title>
        <authorList>
            <person name="Goeker M."/>
        </authorList>
    </citation>
    <scope>NUCLEOTIDE SEQUENCE [LARGE SCALE GENOMIC DNA]</scope>
    <source>
        <strain evidence="11 12">DSM 19579</strain>
    </source>
</reference>
<dbReference type="PANTHER" id="PTHR47683:SF3">
    <property type="entry name" value="RIBOSOMAL LARGE SUBUNIT PSEUDOURIDINE SYNTHASE B"/>
    <property type="match status" value="1"/>
</dbReference>
<dbReference type="GO" id="GO:0003723">
    <property type="term" value="F:RNA binding"/>
    <property type="evidence" value="ECO:0007669"/>
    <property type="project" value="UniProtKB-KW"/>
</dbReference>
<evidence type="ECO:0000259" key="10">
    <source>
        <dbReference type="SMART" id="SM00363"/>
    </source>
</evidence>
<keyword evidence="3 7" id="KW-0694">RNA-binding</keyword>
<dbReference type="SUPFAM" id="SSF55120">
    <property type="entry name" value="Pseudouridine synthase"/>
    <property type="match status" value="1"/>
</dbReference>
<dbReference type="PROSITE" id="PS50889">
    <property type="entry name" value="S4"/>
    <property type="match status" value="1"/>
</dbReference>
<dbReference type="Gene3D" id="3.10.290.10">
    <property type="entry name" value="RNA-binding S4 domain"/>
    <property type="match status" value="1"/>
</dbReference>
<dbReference type="InterPro" id="IPR020103">
    <property type="entry name" value="PsdUridine_synth_cat_dom_sf"/>
</dbReference>
<dbReference type="AlphaFoldDB" id="A0A317Q4N2"/>
<dbReference type="FunFam" id="3.10.290.10:FF:000003">
    <property type="entry name" value="Pseudouridine synthase"/>
    <property type="match status" value="1"/>
</dbReference>
<dbReference type="GO" id="GO:0160139">
    <property type="term" value="F:23S rRNA pseudouridine(2605) synthase activity"/>
    <property type="evidence" value="ECO:0007669"/>
    <property type="project" value="UniProtKB-EC"/>
</dbReference>
<evidence type="ECO:0000256" key="4">
    <source>
        <dbReference type="ARBA" id="ARBA00023235"/>
    </source>
</evidence>
<dbReference type="Proteomes" id="UP000246744">
    <property type="component" value="Unassembled WGS sequence"/>
</dbReference>
<dbReference type="FunFam" id="3.30.2350.10:FF:000002">
    <property type="entry name" value="Pseudouridine synthase"/>
    <property type="match status" value="1"/>
</dbReference>
<dbReference type="EMBL" id="QGTS01000003">
    <property type="protein sequence ID" value="PWW10725.1"/>
    <property type="molecule type" value="Genomic_DNA"/>
</dbReference>
<dbReference type="RefSeq" id="WP_036105425.1">
    <property type="nucleotide sequence ID" value="NZ_QGTS01000003.1"/>
</dbReference>
<feature type="domain" description="RNA-binding S4" evidence="10">
    <location>
        <begin position="3"/>
        <end position="74"/>
    </location>
</feature>
<dbReference type="PROSITE" id="PS01149">
    <property type="entry name" value="PSI_RSU"/>
    <property type="match status" value="1"/>
</dbReference>
<dbReference type="InterPro" id="IPR036986">
    <property type="entry name" value="S4_RNA-bd_sf"/>
</dbReference>
<feature type="region of interest" description="Disordered" evidence="9">
    <location>
        <begin position="255"/>
        <end position="287"/>
    </location>
</feature>
<comment type="catalytic activity">
    <reaction evidence="5">
        <text>uridine(2605) in 23S rRNA = pseudouridine(2605) in 23S rRNA</text>
        <dbReference type="Rhea" id="RHEA:42520"/>
        <dbReference type="Rhea" id="RHEA-COMP:10095"/>
        <dbReference type="Rhea" id="RHEA-COMP:10096"/>
        <dbReference type="ChEBI" id="CHEBI:65314"/>
        <dbReference type="ChEBI" id="CHEBI:65315"/>
        <dbReference type="EC" id="5.4.99.22"/>
    </reaction>
</comment>
<accession>A0A317Q4N2</accession>
<dbReference type="Gene3D" id="3.30.2350.10">
    <property type="entry name" value="Pseudouridine synthase"/>
    <property type="match status" value="1"/>
</dbReference>
<dbReference type="SUPFAM" id="SSF55174">
    <property type="entry name" value="Alpha-L RNA-binding motif"/>
    <property type="match status" value="1"/>
</dbReference>
<evidence type="ECO:0000256" key="5">
    <source>
        <dbReference type="ARBA" id="ARBA00036944"/>
    </source>
</evidence>
<dbReference type="PANTHER" id="PTHR47683">
    <property type="entry name" value="PSEUDOURIDINE SYNTHASE FAMILY PROTEIN-RELATED"/>
    <property type="match status" value="1"/>
</dbReference>
<dbReference type="SMART" id="SM00363">
    <property type="entry name" value="S4"/>
    <property type="match status" value="1"/>
</dbReference>
<evidence type="ECO:0000313" key="12">
    <source>
        <dbReference type="Proteomes" id="UP000246744"/>
    </source>
</evidence>
<comment type="function">
    <text evidence="6">Responsible for synthesis of pseudouridine from uracil-2605 in 23S ribosomal RNA.</text>
</comment>
<name>A0A317Q4N2_9ENTR</name>
<dbReference type="NCBIfam" id="NF007976">
    <property type="entry name" value="PRK10700.1"/>
    <property type="match status" value="1"/>
</dbReference>
<keyword evidence="4 8" id="KW-0413">Isomerase</keyword>
<keyword evidence="2" id="KW-0698">rRNA processing</keyword>
<dbReference type="InterPro" id="IPR000748">
    <property type="entry name" value="PsdUridine_synth_RsuA/RluB/E/F"/>
</dbReference>
<dbReference type="GO" id="GO:0000455">
    <property type="term" value="P:enzyme-directed rRNA pseudouridine synthesis"/>
    <property type="evidence" value="ECO:0007669"/>
    <property type="project" value="UniProtKB-ARBA"/>
</dbReference>
<gene>
    <name evidence="11" type="ORF">DES37_103101</name>
</gene>
<dbReference type="InterPro" id="IPR002942">
    <property type="entry name" value="S4_RNA-bd"/>
</dbReference>
<dbReference type="InterPro" id="IPR018496">
    <property type="entry name" value="PsdUridine_synth_RsuA/RluB_CS"/>
</dbReference>
<dbReference type="InterPro" id="IPR006145">
    <property type="entry name" value="PsdUridine_synth_RsuA/RluA"/>
</dbReference>
<sequence length="287" mass="32519">MSEKLQKVLANAGHGSRREIEGMIAAGRVSVDGKIATLGDRVEVSLALKVRIDGHLVSLRESAQQICRVLAYYKPEGELCTRSDPEGRPTVFDRLPKLRGARWIAVGRLDVNTCGLLLFTTDGELANRLMHPSREVEREYAVRVFGQVDDSKLRDLQRGVQLEDGPAAFKTLRFTGGEGMNQWYNVTLTEGRNREVRRLWEAVGVQVSRLIRVRYGDIPLPKQLPRGGWVELDLKQTNYLRQLVELPAETETKVAVEKDRRRTKANQIRRAVKRHSQTGGRRNNTSR</sequence>
<proteinExistence type="inferred from homology"/>
<dbReference type="InterPro" id="IPR050343">
    <property type="entry name" value="RsuA_PseudoU_synthase"/>
</dbReference>
<dbReference type="EC" id="5.4.99.-" evidence="8"/>
<dbReference type="NCBIfam" id="TIGR00093">
    <property type="entry name" value="pseudouridine synthase"/>
    <property type="match status" value="1"/>
</dbReference>
<dbReference type="OrthoDB" id="9807213at2"/>